<dbReference type="AlphaFoldDB" id="A0A4U3L5H1"/>
<reference evidence="2 3" key="1">
    <citation type="submission" date="2019-05" db="EMBL/GenBank/DDBJ databases">
        <title>Panacibacter sp. strain 17mud1-8 Genome sequencing and assembly.</title>
        <authorList>
            <person name="Chhetri G."/>
        </authorList>
    </citation>
    <scope>NUCLEOTIDE SEQUENCE [LARGE SCALE GENOMIC DNA]</scope>
    <source>
        <strain evidence="2 3">17mud1-8</strain>
    </source>
</reference>
<keyword evidence="3" id="KW-1185">Reference proteome</keyword>
<evidence type="ECO:0000313" key="3">
    <source>
        <dbReference type="Proteomes" id="UP000305848"/>
    </source>
</evidence>
<accession>A0A4U3L5H1</accession>
<organism evidence="2 3">
    <name type="scientific">Ilyomonas limi</name>
    <dbReference type="NCBI Taxonomy" id="2575867"/>
    <lineage>
        <taxon>Bacteria</taxon>
        <taxon>Pseudomonadati</taxon>
        <taxon>Bacteroidota</taxon>
        <taxon>Chitinophagia</taxon>
        <taxon>Chitinophagales</taxon>
        <taxon>Chitinophagaceae</taxon>
        <taxon>Ilyomonas</taxon>
    </lineage>
</organism>
<dbReference type="Proteomes" id="UP000305848">
    <property type="component" value="Unassembled WGS sequence"/>
</dbReference>
<keyword evidence="1" id="KW-0732">Signal</keyword>
<gene>
    <name evidence="2" type="ORF">FC093_09640</name>
</gene>
<feature type="chain" id="PRO_5020334025" description="Capsule assembly Wzi family protein" evidence="1">
    <location>
        <begin position="19"/>
        <end position="538"/>
    </location>
</feature>
<evidence type="ECO:0000313" key="2">
    <source>
        <dbReference type="EMBL" id="TKK68946.1"/>
    </source>
</evidence>
<dbReference type="OrthoDB" id="9808260at2"/>
<name>A0A4U3L5H1_9BACT</name>
<dbReference type="RefSeq" id="WP_137261566.1">
    <property type="nucleotide sequence ID" value="NZ_SZQL01000006.1"/>
</dbReference>
<feature type="signal peptide" evidence="1">
    <location>
        <begin position="1"/>
        <end position="18"/>
    </location>
</feature>
<sequence length="538" mass="61852">MRKLFLFLLTIYSSVLFAQQIPLNQHVQNRLNQLLINADSSVYTSFRSMNWLELQQLNVLQKTAITDSIFGLNANENGSYFFNHFTTDNWIKTAGANGVLAVDPVLDGTIGISSEKDKPLISGGAGLHLQSVINNKISFDASFIGHSNQFPQYVDSLIVNKNYIIPGSIAAYRRKNRRFNYADVNLNFTYTPNKHFLISAGYGKQFIGDGYRSLFLSDNATSYPYLRLQARLWKLTYNVLYNRYENKYWYLVDGKSQPKYSTIHYLGINVSKKLQLGVFDQVTWLGRDTNFRRGFDVTYLNPLIYMRPIEFAIGSPDNAIIGLAFKYKAFNQGFVYGQLALDDLFIGASLDSGRQFYGNKYALQLGVWNNNVFGVKDLTWRLEWNGVRPYVYGHGVGNNISLNYTHYYQSLTDPFAANFHEFISIFNYTNKRWYGSMENLFTIRGERPADKPASFNNGEDLWGGEEDIIRFGDKTLQGNKVKYFYNQLSAGYLINPKNRLSVQADAIYRRRWGTGIKQSEMLFSVGIKTNLFNNYYDY</sequence>
<proteinExistence type="predicted"/>
<protein>
    <recommendedName>
        <fullName evidence="4">Capsule assembly Wzi family protein</fullName>
    </recommendedName>
</protein>
<comment type="caution">
    <text evidence="2">The sequence shown here is derived from an EMBL/GenBank/DDBJ whole genome shotgun (WGS) entry which is preliminary data.</text>
</comment>
<dbReference type="EMBL" id="SZQL01000006">
    <property type="protein sequence ID" value="TKK68946.1"/>
    <property type="molecule type" value="Genomic_DNA"/>
</dbReference>
<evidence type="ECO:0000256" key="1">
    <source>
        <dbReference type="SAM" id="SignalP"/>
    </source>
</evidence>
<evidence type="ECO:0008006" key="4">
    <source>
        <dbReference type="Google" id="ProtNLM"/>
    </source>
</evidence>